<dbReference type="Proteomes" id="UP000008021">
    <property type="component" value="Chromosome 8"/>
</dbReference>
<dbReference type="GO" id="GO:0007033">
    <property type="term" value="P:vacuole organization"/>
    <property type="evidence" value="ECO:0007669"/>
    <property type="project" value="TreeGrafter"/>
</dbReference>
<dbReference type="PANTHER" id="PTHR23323:SF26">
    <property type="entry name" value="VACUOLAR PROTEIN SORTING-ASSOCIATED PROTEIN 18 HOMOLOG"/>
    <property type="match status" value="1"/>
</dbReference>
<dbReference type="AlphaFoldDB" id="A0A0E0EIM1"/>
<feature type="coiled-coil region" evidence="4">
    <location>
        <begin position="727"/>
        <end position="797"/>
    </location>
</feature>
<reference evidence="6" key="1">
    <citation type="submission" date="2015-04" db="UniProtKB">
        <authorList>
            <consortium name="EnsemblPlants"/>
        </authorList>
    </citation>
    <scope>IDENTIFICATION</scope>
</reference>
<feature type="domain" description="Pep3/Vps18 beta-propeller" evidence="5">
    <location>
        <begin position="253"/>
        <end position="371"/>
    </location>
</feature>
<keyword evidence="3" id="KW-0862">Zinc</keyword>
<evidence type="ECO:0000313" key="6">
    <source>
        <dbReference type="EnsemblPlants" id="OMERI08G04730.3"/>
    </source>
</evidence>
<sequence length="941" mass="105915">MGRSIGPEYWASEIGPRPMKAWLVKPLLRLAHGLSRLLSATASPPTSSRRPAGEATATPTTMDAAAAAFAPGGQLFSVDPLERHAARGHGVVTSMAAGSDVIVLGTSRGWLHSVHRVFLDPGGKHCVATVVHPGGAETYYHHARWPRPKLLPRLRNVLVNAVAWNRQTITEASTKEVILGTEDGQIFEIAVDEADKKEKYVKSLFTLSELQEGIKGLQMETAVVGNATRFYVMAVTPTRLYSFTGIGSLEQRRAKHFGWLSGAGIYHGELNFGAQHSSTSGDENFVENKGFFDYSKLGESGIKPRSFALSEFHFLLLIRDKIKVVNRISQQIVEELIVDSSPEVTKGIIGLCSDASTGLFYAYDENSIFQISSSDEGRDMWQVYLDMKEYATALSHCRNSFQRDQVYLVQADTAFNTKEYYIAASFYAKMNYILSFEEISLKFISVGEQDALRTFLLRRLDNLTKDDKMQITMISTWATELYLDKINRLLLEDGTGATSNAVADSKDSEYRSIVNEFRAFLSDSKDVLDEATTMRLLESYGRVDELVYFAGLKEQHEIVVHHYIQQGEARKALEVLQRHNVLVDLVYKFAPDLIMLDAYETVESWMMARNKLNPGKLIPAMMRYDDESQLLQFLDTKFGKGQTNGPEFFYDPKYALRLCLQEKRMRACVRIYSMMSMHEEAVALALTVDLELAKAEADRVEDDEELRKKLWLKVAKHVIEQEKGVKRENIKKAIEFLSETNNLLKIEDILPFFPDFVLIDDFKEEICKSLKDYDSQIDQLKQEMDDATRGADNIRSDIGALAQRYTVIDREEECGVCKRKILTAGGLHQVGRSYTSTGHMAPFYAEKILDLQKRLSLMDRKAAKENGGNMNGESIISATPIDKLRSQLDDAVASECPFCGDLMIKEISLPFILPEESDEKASWEIKPQPTGQKILPMTMSI</sequence>
<dbReference type="GO" id="GO:0030674">
    <property type="term" value="F:protein-macromolecule adaptor activity"/>
    <property type="evidence" value="ECO:0007669"/>
    <property type="project" value="TreeGrafter"/>
</dbReference>
<keyword evidence="7" id="KW-1185">Reference proteome</keyword>
<dbReference type="PANTHER" id="PTHR23323">
    <property type="entry name" value="VACUOLAR PROTEIN SORTING-ASSOCIATED PROTEIN"/>
    <property type="match status" value="1"/>
</dbReference>
<evidence type="ECO:0000256" key="3">
    <source>
        <dbReference type="ARBA" id="ARBA00022833"/>
    </source>
</evidence>
<dbReference type="GO" id="GO:0005768">
    <property type="term" value="C:endosome"/>
    <property type="evidence" value="ECO:0007669"/>
    <property type="project" value="TreeGrafter"/>
</dbReference>
<dbReference type="InterPro" id="IPR007810">
    <property type="entry name" value="Pep3/Vps18_beta-prop"/>
</dbReference>
<evidence type="ECO:0000259" key="5">
    <source>
        <dbReference type="Pfam" id="PF05131"/>
    </source>
</evidence>
<keyword evidence="2" id="KW-0863">Zinc-finger</keyword>
<dbReference type="GO" id="GO:0007032">
    <property type="term" value="P:endosome organization"/>
    <property type="evidence" value="ECO:0007669"/>
    <property type="project" value="TreeGrafter"/>
</dbReference>
<keyword evidence="4" id="KW-0175">Coiled coil</keyword>
<dbReference type="GO" id="GO:0008270">
    <property type="term" value="F:zinc ion binding"/>
    <property type="evidence" value="ECO:0007669"/>
    <property type="project" value="UniProtKB-KW"/>
</dbReference>
<evidence type="ECO:0000256" key="4">
    <source>
        <dbReference type="SAM" id="Coils"/>
    </source>
</evidence>
<organism evidence="6">
    <name type="scientific">Oryza meridionalis</name>
    <dbReference type="NCBI Taxonomy" id="40149"/>
    <lineage>
        <taxon>Eukaryota</taxon>
        <taxon>Viridiplantae</taxon>
        <taxon>Streptophyta</taxon>
        <taxon>Embryophyta</taxon>
        <taxon>Tracheophyta</taxon>
        <taxon>Spermatophyta</taxon>
        <taxon>Magnoliopsida</taxon>
        <taxon>Liliopsida</taxon>
        <taxon>Poales</taxon>
        <taxon>Poaceae</taxon>
        <taxon>BOP clade</taxon>
        <taxon>Oryzoideae</taxon>
        <taxon>Oryzeae</taxon>
        <taxon>Oryzinae</taxon>
        <taxon>Oryza</taxon>
    </lineage>
</organism>
<evidence type="ECO:0000256" key="2">
    <source>
        <dbReference type="ARBA" id="ARBA00022771"/>
    </source>
</evidence>
<accession>A0A0E0EIM1</accession>
<reference evidence="6" key="2">
    <citation type="submission" date="2018-05" db="EMBL/GenBank/DDBJ databases">
        <title>OmerRS3 (Oryza meridionalis Reference Sequence Version 3).</title>
        <authorList>
            <person name="Zhang J."/>
            <person name="Kudrna D."/>
            <person name="Lee S."/>
            <person name="Talag J."/>
            <person name="Welchert J."/>
            <person name="Wing R.A."/>
        </authorList>
    </citation>
    <scope>NUCLEOTIDE SEQUENCE [LARGE SCALE GENOMIC DNA]</scope>
    <source>
        <strain evidence="6">cv. OR44</strain>
    </source>
</reference>
<name>A0A0E0EIM1_9ORYZ</name>
<dbReference type="GO" id="GO:0030897">
    <property type="term" value="C:HOPS complex"/>
    <property type="evidence" value="ECO:0007669"/>
    <property type="project" value="TreeGrafter"/>
</dbReference>
<evidence type="ECO:0000256" key="1">
    <source>
        <dbReference type="ARBA" id="ARBA00022723"/>
    </source>
</evidence>
<feature type="domain" description="Pep3/Vps18 beta-propeller" evidence="5">
    <location>
        <begin position="112"/>
        <end position="246"/>
    </location>
</feature>
<dbReference type="GO" id="GO:0048284">
    <property type="term" value="P:organelle fusion"/>
    <property type="evidence" value="ECO:0007669"/>
    <property type="project" value="TreeGrafter"/>
</dbReference>
<protein>
    <recommendedName>
        <fullName evidence="5">Pep3/Vps18 beta-propeller domain-containing protein</fullName>
    </recommendedName>
</protein>
<dbReference type="EnsemblPlants" id="OMERI08G04730.3">
    <property type="protein sequence ID" value="OMERI08G04730.3"/>
    <property type="gene ID" value="OMERI08G04730"/>
</dbReference>
<dbReference type="GO" id="GO:0006904">
    <property type="term" value="P:vesicle docking involved in exocytosis"/>
    <property type="evidence" value="ECO:0007669"/>
    <property type="project" value="TreeGrafter"/>
</dbReference>
<dbReference type="Gramene" id="OMERI08G04730.3">
    <property type="protein sequence ID" value="OMERI08G04730.3"/>
    <property type="gene ID" value="OMERI08G04730"/>
</dbReference>
<dbReference type="Pfam" id="PF05131">
    <property type="entry name" value="Pep3_Vps18"/>
    <property type="match status" value="2"/>
</dbReference>
<evidence type="ECO:0000313" key="7">
    <source>
        <dbReference type="Proteomes" id="UP000008021"/>
    </source>
</evidence>
<keyword evidence="1" id="KW-0479">Metal-binding</keyword>
<proteinExistence type="predicted"/>